<accession>A0A9P9IL65</accession>
<dbReference type="Pfam" id="PF00264">
    <property type="entry name" value="Tyrosinase"/>
    <property type="match status" value="1"/>
</dbReference>
<name>A0A9P9IL65_9HYPO</name>
<sequence>MRAGYLAILAFKAASAVMGSPTPVPHATPEAGAPEATDGVVQFADLVAAAFDQAQAIAESDAQKRSSTCSWSNIHIRREWGTLSTTEKKAYMTPKSAAPGAKTRFDDWVATHINQTLTIYYTGNFLAWYRYFTWLYEEALRNECSYTGTQPTAVTGLHSSPIFDGSDTSMSGDGVYIPDQEDIILGRSSGLPPIYLPAGTGGGCVTSSQLD</sequence>
<evidence type="ECO:0000313" key="4">
    <source>
        <dbReference type="Proteomes" id="UP000738349"/>
    </source>
</evidence>
<keyword evidence="4" id="KW-1185">Reference proteome</keyword>
<dbReference type="Gene3D" id="1.10.1280.10">
    <property type="entry name" value="Di-copper center containing domain from catechol oxidase"/>
    <property type="match status" value="1"/>
</dbReference>
<keyword evidence="1" id="KW-0732">Signal</keyword>
<evidence type="ECO:0000256" key="1">
    <source>
        <dbReference type="SAM" id="SignalP"/>
    </source>
</evidence>
<reference evidence="3" key="1">
    <citation type="journal article" date="2021" name="Nat. Commun.">
        <title>Genetic determinants of endophytism in the Arabidopsis root mycobiome.</title>
        <authorList>
            <person name="Mesny F."/>
            <person name="Miyauchi S."/>
            <person name="Thiergart T."/>
            <person name="Pickel B."/>
            <person name="Atanasova L."/>
            <person name="Karlsson M."/>
            <person name="Huettel B."/>
            <person name="Barry K.W."/>
            <person name="Haridas S."/>
            <person name="Chen C."/>
            <person name="Bauer D."/>
            <person name="Andreopoulos W."/>
            <person name="Pangilinan J."/>
            <person name="LaButti K."/>
            <person name="Riley R."/>
            <person name="Lipzen A."/>
            <person name="Clum A."/>
            <person name="Drula E."/>
            <person name="Henrissat B."/>
            <person name="Kohler A."/>
            <person name="Grigoriev I.V."/>
            <person name="Martin F.M."/>
            <person name="Hacquard S."/>
        </authorList>
    </citation>
    <scope>NUCLEOTIDE SEQUENCE</scope>
    <source>
        <strain evidence="3">MPI-CAGE-AT-0147</strain>
    </source>
</reference>
<protein>
    <recommendedName>
        <fullName evidence="2">Tyrosinase copper-binding domain-containing protein</fullName>
    </recommendedName>
</protein>
<dbReference type="AlphaFoldDB" id="A0A9P9IL65"/>
<dbReference type="GO" id="GO:0016491">
    <property type="term" value="F:oxidoreductase activity"/>
    <property type="evidence" value="ECO:0007669"/>
    <property type="project" value="InterPro"/>
</dbReference>
<feature type="domain" description="Tyrosinase copper-binding" evidence="2">
    <location>
        <begin position="103"/>
        <end position="208"/>
    </location>
</feature>
<comment type="caution">
    <text evidence="3">The sequence shown here is derived from an EMBL/GenBank/DDBJ whole genome shotgun (WGS) entry which is preliminary data.</text>
</comment>
<gene>
    <name evidence="3" type="ORF">EDB81DRAFT_889922</name>
</gene>
<organism evidence="3 4">
    <name type="scientific">Dactylonectria macrodidyma</name>
    <dbReference type="NCBI Taxonomy" id="307937"/>
    <lineage>
        <taxon>Eukaryota</taxon>
        <taxon>Fungi</taxon>
        <taxon>Dikarya</taxon>
        <taxon>Ascomycota</taxon>
        <taxon>Pezizomycotina</taxon>
        <taxon>Sordariomycetes</taxon>
        <taxon>Hypocreomycetidae</taxon>
        <taxon>Hypocreales</taxon>
        <taxon>Nectriaceae</taxon>
        <taxon>Dactylonectria</taxon>
    </lineage>
</organism>
<dbReference type="SUPFAM" id="SSF48056">
    <property type="entry name" value="Di-copper centre-containing domain"/>
    <property type="match status" value="1"/>
</dbReference>
<dbReference type="EMBL" id="JAGMUV010000021">
    <property type="protein sequence ID" value="KAH7124471.1"/>
    <property type="molecule type" value="Genomic_DNA"/>
</dbReference>
<evidence type="ECO:0000313" key="3">
    <source>
        <dbReference type="EMBL" id="KAH7124471.1"/>
    </source>
</evidence>
<dbReference type="OrthoDB" id="6132182at2759"/>
<dbReference type="Proteomes" id="UP000738349">
    <property type="component" value="Unassembled WGS sequence"/>
</dbReference>
<feature type="signal peptide" evidence="1">
    <location>
        <begin position="1"/>
        <end position="19"/>
    </location>
</feature>
<proteinExistence type="predicted"/>
<evidence type="ECO:0000259" key="2">
    <source>
        <dbReference type="Pfam" id="PF00264"/>
    </source>
</evidence>
<feature type="chain" id="PRO_5040220633" description="Tyrosinase copper-binding domain-containing protein" evidence="1">
    <location>
        <begin position="20"/>
        <end position="211"/>
    </location>
</feature>
<dbReference type="InterPro" id="IPR002227">
    <property type="entry name" value="Tyrosinase_Cu-bd"/>
</dbReference>
<dbReference type="InterPro" id="IPR008922">
    <property type="entry name" value="Di-copper_centre_dom_sf"/>
</dbReference>